<dbReference type="Proteomes" id="UP000700596">
    <property type="component" value="Unassembled WGS sequence"/>
</dbReference>
<accession>A0A9P9EAT3</accession>
<keyword evidence="4" id="KW-1185">Reference proteome</keyword>
<comment type="caution">
    <text evidence="3">The sequence shown here is derived from an EMBL/GenBank/DDBJ whole genome shotgun (WGS) entry which is preliminary data.</text>
</comment>
<feature type="region of interest" description="Disordered" evidence="1">
    <location>
        <begin position="279"/>
        <end position="321"/>
    </location>
</feature>
<evidence type="ECO:0008006" key="5">
    <source>
        <dbReference type="Google" id="ProtNLM"/>
    </source>
</evidence>
<keyword evidence="2" id="KW-0732">Signal</keyword>
<name>A0A9P9EAT3_9PLEO</name>
<evidence type="ECO:0000256" key="2">
    <source>
        <dbReference type="SAM" id="SignalP"/>
    </source>
</evidence>
<sequence length="321" mass="32101">MHFPIFTIAFCVLSSPLVSGRPHPYNTHSLSARSPPLRGTYAQPNPVALRRRGKAAQAEAVAKPTACAAAPAAPAASVAPAAPAAGEKVKEGEGQAAAGGEAGEGEAGAANEVELPGAFDVAVAVAGGELKQDIVYTPSTVGSFEYEFQAATADSITVSENTAPAPPPAGFEAIEPNSYIVALAESKGAGLTLSKIDYIFDVASAGLVGKDITKAQVGRLCAEAGAFVISAALGELEFELEENEVTLNLNKNVTAEGEWGIFLPVAAAAVAPAAPAAPAAGEAKGKGKAKAPAAKAKAKGNANANAQGGSGRGDNDDEEDD</sequence>
<evidence type="ECO:0000313" key="3">
    <source>
        <dbReference type="EMBL" id="KAH7134940.1"/>
    </source>
</evidence>
<evidence type="ECO:0000313" key="4">
    <source>
        <dbReference type="Proteomes" id="UP000700596"/>
    </source>
</evidence>
<proteinExistence type="predicted"/>
<feature type="chain" id="PRO_5040488563" description="Accumulation-associated protein" evidence="2">
    <location>
        <begin position="21"/>
        <end position="321"/>
    </location>
</feature>
<protein>
    <recommendedName>
        <fullName evidence="5">Accumulation-associated protein</fullName>
    </recommendedName>
</protein>
<evidence type="ECO:0000256" key="1">
    <source>
        <dbReference type="SAM" id="MobiDB-lite"/>
    </source>
</evidence>
<gene>
    <name evidence="3" type="ORF">B0J11DRAFT_595768</name>
</gene>
<organism evidence="3 4">
    <name type="scientific">Dendryphion nanum</name>
    <dbReference type="NCBI Taxonomy" id="256645"/>
    <lineage>
        <taxon>Eukaryota</taxon>
        <taxon>Fungi</taxon>
        <taxon>Dikarya</taxon>
        <taxon>Ascomycota</taxon>
        <taxon>Pezizomycotina</taxon>
        <taxon>Dothideomycetes</taxon>
        <taxon>Pleosporomycetidae</taxon>
        <taxon>Pleosporales</taxon>
        <taxon>Torulaceae</taxon>
        <taxon>Dendryphion</taxon>
    </lineage>
</organism>
<feature type="signal peptide" evidence="2">
    <location>
        <begin position="1"/>
        <end position="20"/>
    </location>
</feature>
<feature type="region of interest" description="Disordered" evidence="1">
    <location>
        <begin position="84"/>
        <end position="107"/>
    </location>
</feature>
<feature type="compositionally biased region" description="Low complexity" evidence="1">
    <location>
        <begin position="290"/>
        <end position="306"/>
    </location>
</feature>
<dbReference type="EMBL" id="JAGMWT010000002">
    <property type="protein sequence ID" value="KAH7134940.1"/>
    <property type="molecule type" value="Genomic_DNA"/>
</dbReference>
<reference evidence="3" key="1">
    <citation type="journal article" date="2021" name="Nat. Commun.">
        <title>Genetic determinants of endophytism in the Arabidopsis root mycobiome.</title>
        <authorList>
            <person name="Mesny F."/>
            <person name="Miyauchi S."/>
            <person name="Thiergart T."/>
            <person name="Pickel B."/>
            <person name="Atanasova L."/>
            <person name="Karlsson M."/>
            <person name="Huettel B."/>
            <person name="Barry K.W."/>
            <person name="Haridas S."/>
            <person name="Chen C."/>
            <person name="Bauer D."/>
            <person name="Andreopoulos W."/>
            <person name="Pangilinan J."/>
            <person name="LaButti K."/>
            <person name="Riley R."/>
            <person name="Lipzen A."/>
            <person name="Clum A."/>
            <person name="Drula E."/>
            <person name="Henrissat B."/>
            <person name="Kohler A."/>
            <person name="Grigoriev I.V."/>
            <person name="Martin F.M."/>
            <person name="Hacquard S."/>
        </authorList>
    </citation>
    <scope>NUCLEOTIDE SEQUENCE</scope>
    <source>
        <strain evidence="3">MPI-CAGE-CH-0243</strain>
    </source>
</reference>
<dbReference type="OrthoDB" id="3014608at2759"/>
<dbReference type="AlphaFoldDB" id="A0A9P9EAT3"/>